<feature type="transmembrane region" description="Helical" evidence="6">
    <location>
        <begin position="387"/>
        <end position="409"/>
    </location>
</feature>
<feature type="transmembrane region" description="Helical" evidence="6">
    <location>
        <begin position="186"/>
        <end position="205"/>
    </location>
</feature>
<evidence type="ECO:0000256" key="4">
    <source>
        <dbReference type="ARBA" id="ARBA00022989"/>
    </source>
</evidence>
<reference evidence="7" key="1">
    <citation type="journal article" date="2014" name="Int. J. Syst. Evol. Microbiol.">
        <title>Complete genome sequence of Corynebacterium casei LMG S-19264T (=DSM 44701T), isolated from a smear-ripened cheese.</title>
        <authorList>
            <consortium name="US DOE Joint Genome Institute (JGI-PGF)"/>
            <person name="Walter F."/>
            <person name="Albersmeier A."/>
            <person name="Kalinowski J."/>
            <person name="Ruckert C."/>
        </authorList>
    </citation>
    <scope>NUCLEOTIDE SEQUENCE</scope>
    <source>
        <strain evidence="7">CCM 8433</strain>
    </source>
</reference>
<feature type="transmembrane region" description="Helical" evidence="6">
    <location>
        <begin position="322"/>
        <end position="345"/>
    </location>
</feature>
<keyword evidence="5 6" id="KW-0472">Membrane</keyword>
<keyword evidence="2" id="KW-1003">Cell membrane</keyword>
<evidence type="ECO:0000313" key="7">
    <source>
        <dbReference type="EMBL" id="GGI66597.1"/>
    </source>
</evidence>
<evidence type="ECO:0000256" key="5">
    <source>
        <dbReference type="ARBA" id="ARBA00023136"/>
    </source>
</evidence>
<feature type="transmembrane region" description="Helical" evidence="6">
    <location>
        <begin position="481"/>
        <end position="504"/>
    </location>
</feature>
<dbReference type="InterPro" id="IPR024923">
    <property type="entry name" value="PG_synth_SpoVB"/>
</dbReference>
<organism evidence="7 8">
    <name type="scientific">Enterococcus alcedinis</name>
    <dbReference type="NCBI Taxonomy" id="1274384"/>
    <lineage>
        <taxon>Bacteria</taxon>
        <taxon>Bacillati</taxon>
        <taxon>Bacillota</taxon>
        <taxon>Bacilli</taxon>
        <taxon>Lactobacillales</taxon>
        <taxon>Enterococcaceae</taxon>
        <taxon>Enterococcus</taxon>
    </lineage>
</organism>
<evidence type="ECO:0000313" key="8">
    <source>
        <dbReference type="Proteomes" id="UP000622610"/>
    </source>
</evidence>
<keyword evidence="4 6" id="KW-1133">Transmembrane helix</keyword>
<dbReference type="InterPro" id="IPR002797">
    <property type="entry name" value="Polysacc_synth"/>
</dbReference>
<evidence type="ECO:0000256" key="2">
    <source>
        <dbReference type="ARBA" id="ARBA00022475"/>
    </source>
</evidence>
<sequence length="529" mass="59215">MARYELKEMMRGAIVLTLASFIAKVLSAVYRVPLQNLVGDEGFYVYQQVYPFYGIAMTLALTGLPQFISKYVAEKNDEDETETLGQLTTFVSALSLVLWGILFSFSYPIAFLMGDVALQGSIQVVSFTFLLIPPLTIYRGHLQGQLILVPTALSQVVEQFVRVGVILLAAAGFHWLSLTIYQVGEVAMLGSFIGGMVAVAILFYAHQRHSQTRLPFWKKSFWQFPKSGIRRRFLVEGGLVSLYSGYLLILQLIDSFFLVNALHFGGGTIAFSRIEKGIFDRGQPLVQLGLVVALALSTSFLPTLTNYAKNKKSTTYLFASQLYLRLTVALGLAASVGLALVMPYINYTLFKDDSGNQVLSVFVFSIVLMAVVQGYQSIAQSRNHFRTAYQGAFAGFGVKVLLTPLLVYFMGTLGASYATLAALSCTLIWFVKNETKAINQFWTQRHFGWRLLASIGVMTVSIRLFYRLFTFFYGTVIDRQLALYLTLIGVGIGMASFLTALVYFKVFSIREWFYLPFGKKILKKMRKKK</sequence>
<feature type="transmembrane region" description="Helical" evidence="6">
    <location>
        <begin position="451"/>
        <end position="469"/>
    </location>
</feature>
<evidence type="ECO:0000256" key="6">
    <source>
        <dbReference type="SAM" id="Phobius"/>
    </source>
</evidence>
<feature type="transmembrane region" description="Helical" evidence="6">
    <location>
        <begin position="415"/>
        <end position="431"/>
    </location>
</feature>
<reference evidence="7" key="2">
    <citation type="submission" date="2020-09" db="EMBL/GenBank/DDBJ databases">
        <authorList>
            <person name="Sun Q."/>
            <person name="Sedlacek I."/>
        </authorList>
    </citation>
    <scope>NUCLEOTIDE SEQUENCE</scope>
    <source>
        <strain evidence="7">CCM 8433</strain>
    </source>
</reference>
<feature type="transmembrane region" description="Helical" evidence="6">
    <location>
        <begin position="285"/>
        <end position="301"/>
    </location>
</feature>
<dbReference type="AlphaFoldDB" id="A0A917JIJ7"/>
<keyword evidence="8" id="KW-1185">Reference proteome</keyword>
<keyword evidence="3 6" id="KW-0812">Transmembrane</keyword>
<gene>
    <name evidence="7" type="ORF">GCM10011482_22510</name>
</gene>
<feature type="transmembrane region" description="Helical" evidence="6">
    <location>
        <begin position="357"/>
        <end position="375"/>
    </location>
</feature>
<dbReference type="InterPro" id="IPR050833">
    <property type="entry name" value="Poly_Biosynth_Transport"/>
</dbReference>
<accession>A0A917JIJ7</accession>
<name>A0A917JIJ7_9ENTE</name>
<dbReference type="GO" id="GO:0005886">
    <property type="term" value="C:plasma membrane"/>
    <property type="evidence" value="ECO:0007669"/>
    <property type="project" value="UniProtKB-SubCell"/>
</dbReference>
<feature type="transmembrane region" description="Helical" evidence="6">
    <location>
        <begin position="233"/>
        <end position="253"/>
    </location>
</feature>
<comment type="subcellular location">
    <subcellularLocation>
        <location evidence="1">Cell membrane</location>
        <topology evidence="1">Multi-pass membrane protein</topology>
    </subcellularLocation>
</comment>
<dbReference type="CDD" id="cd13124">
    <property type="entry name" value="MATE_SpoVB_like"/>
    <property type="match status" value="1"/>
</dbReference>
<dbReference type="PANTHER" id="PTHR30250">
    <property type="entry name" value="PST FAMILY PREDICTED COLANIC ACID TRANSPORTER"/>
    <property type="match status" value="1"/>
</dbReference>
<feature type="transmembrane region" description="Helical" evidence="6">
    <location>
        <begin position="89"/>
        <end position="110"/>
    </location>
</feature>
<proteinExistence type="predicted"/>
<feature type="transmembrane region" description="Helical" evidence="6">
    <location>
        <begin position="51"/>
        <end position="68"/>
    </location>
</feature>
<comment type="caution">
    <text evidence="7">The sequence shown here is derived from an EMBL/GenBank/DDBJ whole genome shotgun (WGS) entry which is preliminary data.</text>
</comment>
<dbReference type="EMBL" id="BMDT01000013">
    <property type="protein sequence ID" value="GGI66597.1"/>
    <property type="molecule type" value="Genomic_DNA"/>
</dbReference>
<feature type="transmembrane region" description="Helical" evidence="6">
    <location>
        <begin position="159"/>
        <end position="180"/>
    </location>
</feature>
<dbReference type="Pfam" id="PF01943">
    <property type="entry name" value="Polysacc_synt"/>
    <property type="match status" value="1"/>
</dbReference>
<evidence type="ECO:0000256" key="3">
    <source>
        <dbReference type="ARBA" id="ARBA00022692"/>
    </source>
</evidence>
<dbReference type="PANTHER" id="PTHR30250:SF29">
    <property type="entry name" value="POLYSACCHARIDE BIOSYNTHESIS PROTEIN C-TERMINAL DOMAIN-CONTAINING PROTEIN"/>
    <property type="match status" value="1"/>
</dbReference>
<dbReference type="RefSeq" id="WP_188368425.1">
    <property type="nucleotide sequence ID" value="NZ_BMDT01000013.1"/>
</dbReference>
<feature type="transmembrane region" description="Helical" evidence="6">
    <location>
        <begin position="116"/>
        <end position="138"/>
    </location>
</feature>
<protein>
    <submittedName>
        <fullName evidence="7">Polysaccharide biosynthesis protein</fullName>
    </submittedName>
</protein>
<dbReference type="Proteomes" id="UP000622610">
    <property type="component" value="Unassembled WGS sequence"/>
</dbReference>
<evidence type="ECO:0000256" key="1">
    <source>
        <dbReference type="ARBA" id="ARBA00004651"/>
    </source>
</evidence>